<comment type="caution">
    <text evidence="2">The sequence shown here is derived from an EMBL/GenBank/DDBJ whole genome shotgun (WGS) entry which is preliminary data.</text>
</comment>
<feature type="region of interest" description="Disordered" evidence="1">
    <location>
        <begin position="1"/>
        <end position="33"/>
    </location>
</feature>
<reference evidence="2" key="2">
    <citation type="submission" date="2019-04" db="EMBL/GenBank/DDBJ databases">
        <authorList>
            <person name="Ali S."/>
            <person name="Shao J."/>
            <person name="Asman A."/>
            <person name="Bailey B."/>
        </authorList>
    </citation>
    <scope>NUCLEOTIDE SEQUENCE</scope>
    <source>
        <strain evidence="2">CT2</strain>
    </source>
</reference>
<reference evidence="2" key="1">
    <citation type="journal article" date="2019" name="Fungal Biol. Biotechnol.">
        <title>Draft genome sequence of fastidious pathogen Ceratobasidium theobromae, which causes vascular-streak dieback in Theobroma cacao.</title>
        <authorList>
            <person name="Ali S.S."/>
            <person name="Asman A."/>
            <person name="Shao J."/>
            <person name="Firmansyah A.P."/>
            <person name="Susilo A.W."/>
            <person name="Rosmana A."/>
            <person name="McMahon P."/>
            <person name="Junaid M."/>
            <person name="Guest D."/>
            <person name="Kheng T.Y."/>
            <person name="Meinhardt L.W."/>
            <person name="Bailey B.A."/>
        </authorList>
    </citation>
    <scope>NUCLEOTIDE SEQUENCE [LARGE SCALE GENOMIC DNA]</scope>
    <source>
        <strain evidence="2">CT2</strain>
    </source>
</reference>
<evidence type="ECO:0000256" key="1">
    <source>
        <dbReference type="SAM" id="MobiDB-lite"/>
    </source>
</evidence>
<name>A0A5N5QQN1_9AGAM</name>
<dbReference type="AlphaFoldDB" id="A0A5N5QQN1"/>
<sequence>MSGFAGRPSRVKRADDSLVDPLRGESGLGSAVGSDIGLLGGREEFEAAPRSRLGSPSRVLGCKGPCTHRPSYFTADSEQVIPVWWETSAPSLIWWHFQNTIYVSASGMDVRIWVWEPADPAHLYVETFLSIPKMDVRVNCSGRHPPQRPHGV</sequence>
<protein>
    <submittedName>
        <fullName evidence="2">Uncharacterized protein</fullName>
    </submittedName>
</protein>
<evidence type="ECO:0000313" key="3">
    <source>
        <dbReference type="Proteomes" id="UP000383932"/>
    </source>
</evidence>
<gene>
    <name evidence="2" type="ORF">CTheo_2541</name>
</gene>
<dbReference type="Proteomes" id="UP000383932">
    <property type="component" value="Unassembled WGS sequence"/>
</dbReference>
<keyword evidence="3" id="KW-1185">Reference proteome</keyword>
<organism evidence="2 3">
    <name type="scientific">Ceratobasidium theobromae</name>
    <dbReference type="NCBI Taxonomy" id="1582974"/>
    <lineage>
        <taxon>Eukaryota</taxon>
        <taxon>Fungi</taxon>
        <taxon>Dikarya</taxon>
        <taxon>Basidiomycota</taxon>
        <taxon>Agaricomycotina</taxon>
        <taxon>Agaricomycetes</taxon>
        <taxon>Cantharellales</taxon>
        <taxon>Ceratobasidiaceae</taxon>
        <taxon>Ceratobasidium</taxon>
    </lineage>
</organism>
<evidence type="ECO:0000313" key="2">
    <source>
        <dbReference type="EMBL" id="KAB5594072.1"/>
    </source>
</evidence>
<proteinExistence type="predicted"/>
<accession>A0A5N5QQN1</accession>
<dbReference type="EMBL" id="SSOP01000026">
    <property type="protein sequence ID" value="KAB5594072.1"/>
    <property type="molecule type" value="Genomic_DNA"/>
</dbReference>